<accession>A0A927DIN3</accession>
<dbReference type="AlphaFoldDB" id="A0A927DIN3"/>
<reference evidence="1" key="1">
    <citation type="submission" date="2020-07" db="EMBL/GenBank/DDBJ databases">
        <title>Clinical and genomic characterization of carbapenemase-producing Enterobacterales causing secondary infections during the COVID-19 crisis at a New York City hospital.</title>
        <authorList>
            <person name="Gomez-Simmonds A."/>
            <person name="Annavajhala M.K."/>
            <person name="Uhlemann A.-C."/>
        </authorList>
    </citation>
    <scope>NUCLEOTIDE SEQUENCE</scope>
    <source>
        <strain evidence="1">NK1396</strain>
    </source>
</reference>
<dbReference type="Pfam" id="PF05638">
    <property type="entry name" value="T6SS_HCP"/>
    <property type="match status" value="1"/>
</dbReference>
<dbReference type="EMBL" id="JACXTA010000001">
    <property type="protein sequence ID" value="MBD3707096.1"/>
    <property type="molecule type" value="Genomic_DNA"/>
</dbReference>
<dbReference type="InterPro" id="IPR036624">
    <property type="entry name" value="Hcp1-lik_sf"/>
</dbReference>
<dbReference type="InterPro" id="IPR052947">
    <property type="entry name" value="T6SS_Hcp1_domain"/>
</dbReference>
<protein>
    <submittedName>
        <fullName evidence="1">Type VI secretion system tube protein Hcp</fullName>
    </submittedName>
</protein>
<dbReference type="Gene3D" id="2.30.110.20">
    <property type="entry name" value="Hcp1-like"/>
    <property type="match status" value="1"/>
</dbReference>
<gene>
    <name evidence="1" type="primary">hcp</name>
    <name evidence="1" type="ORF">IE983_15060</name>
</gene>
<evidence type="ECO:0000313" key="1">
    <source>
        <dbReference type="EMBL" id="MBD3707096.1"/>
    </source>
</evidence>
<name>A0A927DIN3_9ENTR</name>
<comment type="caution">
    <text evidence="1">The sequence shown here is derived from an EMBL/GenBank/DDBJ whole genome shotgun (WGS) entry which is preliminary data.</text>
</comment>
<sequence length="172" mass="20121">MAIPVYLWLEDDAGRKINGSVDIKDREGSIEVIEFMHSIEQPIEKFSGKITSKRICSTYAFMKEIDSSSSYLYKALSTGQTLTRAEFIFYRINYNGLEEAYFKTTLENARVVQIEPLMFDIKLPQNERYTHCEYVDLTYEKITWHYIDGNIIHSDTSEGTRLRRKYVLGNIM</sequence>
<dbReference type="SUPFAM" id="SSF141452">
    <property type="entry name" value="Hcp1-like"/>
    <property type="match status" value="1"/>
</dbReference>
<proteinExistence type="predicted"/>
<dbReference type="InterPro" id="IPR008514">
    <property type="entry name" value="T6SS_Hcp"/>
</dbReference>
<dbReference type="PANTHER" id="PTHR34319">
    <property type="entry name" value="MAJOR EXPORTED PROTEIN"/>
    <property type="match status" value="1"/>
</dbReference>
<organism evidence="1 2">
    <name type="scientific">Enterobacter hormaechei</name>
    <dbReference type="NCBI Taxonomy" id="158836"/>
    <lineage>
        <taxon>Bacteria</taxon>
        <taxon>Pseudomonadati</taxon>
        <taxon>Pseudomonadota</taxon>
        <taxon>Gammaproteobacteria</taxon>
        <taxon>Enterobacterales</taxon>
        <taxon>Enterobacteriaceae</taxon>
        <taxon>Enterobacter</taxon>
        <taxon>Enterobacter cloacae complex</taxon>
    </lineage>
</organism>
<dbReference type="PANTHER" id="PTHR34319:SF6">
    <property type="entry name" value="MAJOR EXPORTED PROTEIN"/>
    <property type="match status" value="1"/>
</dbReference>
<dbReference type="NCBIfam" id="TIGR03344">
    <property type="entry name" value="VI_effect_Hcp1"/>
    <property type="match status" value="1"/>
</dbReference>
<evidence type="ECO:0000313" key="2">
    <source>
        <dbReference type="Proteomes" id="UP000655273"/>
    </source>
</evidence>
<dbReference type="Proteomes" id="UP000655273">
    <property type="component" value="Unassembled WGS sequence"/>
</dbReference>